<sequence>MARKIMMATMSLGIGGAETHIVELASELRRRGDDVVIASNGGVYVSDIEKLGIRHYQVPMNRRNVLTMLRSYFLLRKIIKKEEPDMVHAHARISAFICGLLHKTMHFPFVTTAHWVFDISGSLRYLTNWGQKTIAVSEDIKDYLVKNYKINERDIFVTINGIDTEKFSSGASGDKIIREFGLDSTHPIISYVSRLDTDRALVASQLIDLALALDKKLPGVQLLIAGGGDVYDALKTKADAVNAAARRQVVAMTGPRTDINEIIAAGDIFIGVSRAALEAMASEKPVILAGNEGYIGLFSSENLPAAQESNFCCRGFTASSEALLLSDILRCFEMTPEGRAALGAEERRLILSDYSVSRMTNDCQKAYDAVRPRKYSVVMSGYYGFGNAGDEAILQSIHQNIEGSGGDIAITVLSSDPEDTKIRYGYDAVNRFAFIEVLNTLRRCDALVSGGGSLLQDHTSTRSLMYYLMIIQVAEMFHKKVMVYANGIGPVRKKINRMLVRRIVGKADVITLRDAASAQELLSMGVRRADIRVTADPVFTLIGATREEARGLLSKSGIPLDKPYVCVSVRNWSTMGTFKEKVAALCDDIAENFGRTVIFIAMQTPNDIGISYDVVRLMKSKACVLDTRYTAEQIMGIIGGADFVLAMRLHTLIFSARMCVPLIGMIYDPKVEAYIKALDMPSAGDVKNFDIEEVKAAVRAVTGDREKYVSILKNKSIEFEVLAREDAKLLVELLQSEKKRRT</sequence>
<protein>
    <submittedName>
        <fullName evidence="4">Polysaccharide pyruvyl transferase CsaB</fullName>
    </submittedName>
</protein>
<evidence type="ECO:0000313" key="5">
    <source>
        <dbReference type="Proteomes" id="UP000183995"/>
    </source>
</evidence>
<dbReference type="GO" id="GO:0016757">
    <property type="term" value="F:glycosyltransferase activity"/>
    <property type="evidence" value="ECO:0007669"/>
    <property type="project" value="InterPro"/>
</dbReference>
<dbReference type="PANTHER" id="PTHR36836">
    <property type="entry name" value="COLANIC ACID BIOSYNTHESIS PROTEIN WCAK"/>
    <property type="match status" value="1"/>
</dbReference>
<feature type="domain" description="Polysaccharide pyruvyl transferase" evidence="2">
    <location>
        <begin position="387"/>
        <end position="669"/>
    </location>
</feature>
<gene>
    <name evidence="4" type="ORF">SAMN02745823_01438</name>
</gene>
<dbReference type="AlphaFoldDB" id="A0A1M5WY24"/>
<dbReference type="RefSeq" id="WP_084726323.1">
    <property type="nucleotide sequence ID" value="NZ_FQXV01000004.1"/>
</dbReference>
<dbReference type="PANTHER" id="PTHR36836:SF1">
    <property type="entry name" value="COLANIC ACID BIOSYNTHESIS PROTEIN WCAK"/>
    <property type="match status" value="1"/>
</dbReference>
<evidence type="ECO:0000259" key="1">
    <source>
        <dbReference type="Pfam" id="PF00534"/>
    </source>
</evidence>
<accession>A0A1M5WY24</accession>
<feature type="domain" description="Glycosyltransferase subfamily 4-like N-terminal" evidence="3">
    <location>
        <begin position="14"/>
        <end position="166"/>
    </location>
</feature>
<reference evidence="4 5" key="1">
    <citation type="submission" date="2016-11" db="EMBL/GenBank/DDBJ databases">
        <authorList>
            <person name="Jaros S."/>
            <person name="Januszkiewicz K."/>
            <person name="Wedrychowicz H."/>
        </authorList>
    </citation>
    <scope>NUCLEOTIDE SEQUENCE [LARGE SCALE GENOMIC DNA]</scope>
    <source>
        <strain evidence="4 5">DSM 10068</strain>
    </source>
</reference>
<dbReference type="Pfam" id="PF00534">
    <property type="entry name" value="Glycos_transf_1"/>
    <property type="match status" value="1"/>
</dbReference>
<dbReference type="Proteomes" id="UP000183995">
    <property type="component" value="Unassembled WGS sequence"/>
</dbReference>
<dbReference type="OrthoDB" id="3199616at2"/>
<keyword evidence="5" id="KW-1185">Reference proteome</keyword>
<evidence type="ECO:0000259" key="2">
    <source>
        <dbReference type="Pfam" id="PF04230"/>
    </source>
</evidence>
<dbReference type="NCBIfam" id="TIGR03609">
    <property type="entry name" value="S_layer_CsaB"/>
    <property type="match status" value="1"/>
</dbReference>
<keyword evidence="4" id="KW-0808">Transferase</keyword>
<dbReference type="InterPro" id="IPR019896">
    <property type="entry name" value="Polysacch_pyruvyl_Trfase_CsaB"/>
</dbReference>
<dbReference type="InterPro" id="IPR028098">
    <property type="entry name" value="Glyco_trans_4-like_N"/>
</dbReference>
<feature type="domain" description="Glycosyl transferase family 1" evidence="1">
    <location>
        <begin position="175"/>
        <end position="294"/>
    </location>
</feature>
<organism evidence="4 5">
    <name type="scientific">Sporobacter termitidis DSM 10068</name>
    <dbReference type="NCBI Taxonomy" id="1123282"/>
    <lineage>
        <taxon>Bacteria</taxon>
        <taxon>Bacillati</taxon>
        <taxon>Bacillota</taxon>
        <taxon>Clostridia</taxon>
        <taxon>Eubacteriales</taxon>
        <taxon>Oscillospiraceae</taxon>
        <taxon>Sporobacter</taxon>
    </lineage>
</organism>
<proteinExistence type="predicted"/>
<name>A0A1M5WY24_9FIRM</name>
<dbReference type="InterPro" id="IPR007345">
    <property type="entry name" value="Polysacch_pyruvyl_Trfase"/>
</dbReference>
<dbReference type="Gene3D" id="3.40.50.2000">
    <property type="entry name" value="Glycogen Phosphorylase B"/>
    <property type="match status" value="2"/>
</dbReference>
<evidence type="ECO:0000313" key="4">
    <source>
        <dbReference type="EMBL" id="SHH92074.1"/>
    </source>
</evidence>
<dbReference type="STRING" id="1123282.SAMN02745823_01438"/>
<evidence type="ECO:0000259" key="3">
    <source>
        <dbReference type="Pfam" id="PF13439"/>
    </source>
</evidence>
<dbReference type="Pfam" id="PF13439">
    <property type="entry name" value="Glyco_transf_4"/>
    <property type="match status" value="1"/>
</dbReference>
<dbReference type="InterPro" id="IPR001296">
    <property type="entry name" value="Glyco_trans_1"/>
</dbReference>
<dbReference type="Pfam" id="PF04230">
    <property type="entry name" value="PS_pyruv_trans"/>
    <property type="match status" value="1"/>
</dbReference>
<dbReference type="EMBL" id="FQXV01000004">
    <property type="protein sequence ID" value="SHH92074.1"/>
    <property type="molecule type" value="Genomic_DNA"/>
</dbReference>
<dbReference type="SUPFAM" id="SSF53756">
    <property type="entry name" value="UDP-Glycosyltransferase/glycogen phosphorylase"/>
    <property type="match status" value="2"/>
</dbReference>